<evidence type="ECO:0000256" key="1">
    <source>
        <dbReference type="ARBA" id="ARBA00004123"/>
    </source>
</evidence>
<name>A0A6A5XJ01_9PLEO</name>
<dbReference type="Pfam" id="PF25423">
    <property type="entry name" value="DUF7893"/>
    <property type="match status" value="1"/>
</dbReference>
<dbReference type="SMART" id="SM00439">
    <property type="entry name" value="BAH"/>
    <property type="match status" value="2"/>
</dbReference>
<dbReference type="PRINTS" id="PR00105">
    <property type="entry name" value="C5METTRFRASE"/>
</dbReference>
<accession>A0A6A5XJ01</accession>
<reference evidence="11" key="1">
    <citation type="journal article" date="2020" name="Stud. Mycol.">
        <title>101 Dothideomycetes genomes: a test case for predicting lifestyles and emergence of pathogens.</title>
        <authorList>
            <person name="Haridas S."/>
            <person name="Albert R."/>
            <person name="Binder M."/>
            <person name="Bloem J."/>
            <person name="Labutti K."/>
            <person name="Salamov A."/>
            <person name="Andreopoulos B."/>
            <person name="Baker S."/>
            <person name="Barry K."/>
            <person name="Bills G."/>
            <person name="Bluhm B."/>
            <person name="Cannon C."/>
            <person name="Castanera R."/>
            <person name="Culley D."/>
            <person name="Daum C."/>
            <person name="Ezra D."/>
            <person name="Gonzalez J."/>
            <person name="Henrissat B."/>
            <person name="Kuo A."/>
            <person name="Liang C."/>
            <person name="Lipzen A."/>
            <person name="Lutzoni F."/>
            <person name="Magnuson J."/>
            <person name="Mondo S."/>
            <person name="Nolan M."/>
            <person name="Ohm R."/>
            <person name="Pangilinan J."/>
            <person name="Park H.-J."/>
            <person name="Ramirez L."/>
            <person name="Alfaro M."/>
            <person name="Sun H."/>
            <person name="Tritt A."/>
            <person name="Yoshinaga Y."/>
            <person name="Zwiers L.-H."/>
            <person name="Turgeon B."/>
            <person name="Goodwin S."/>
            <person name="Spatafora J."/>
            <person name="Crous P."/>
            <person name="Grigoriev I."/>
        </authorList>
    </citation>
    <scope>NUCLEOTIDE SEQUENCE</scope>
    <source>
        <strain evidence="11">CBS 175.79</strain>
    </source>
</reference>
<gene>
    <name evidence="11" type="ORF">BU24DRAFT_397293</name>
</gene>
<evidence type="ECO:0000313" key="12">
    <source>
        <dbReference type="Proteomes" id="UP000799778"/>
    </source>
</evidence>
<feature type="region of interest" description="Disordered" evidence="9">
    <location>
        <begin position="1"/>
        <end position="20"/>
    </location>
</feature>
<dbReference type="InterPro" id="IPR057215">
    <property type="entry name" value="DUF7893"/>
</dbReference>
<dbReference type="Pfam" id="PF00145">
    <property type="entry name" value="DNA_methylase"/>
    <property type="match status" value="1"/>
</dbReference>
<dbReference type="GO" id="GO:0044027">
    <property type="term" value="P:negative regulation of gene expression via chromosomal CpG island methylation"/>
    <property type="evidence" value="ECO:0007669"/>
    <property type="project" value="TreeGrafter"/>
</dbReference>
<dbReference type="Gene3D" id="2.30.30.490">
    <property type="match status" value="2"/>
</dbReference>
<dbReference type="SUPFAM" id="SSF53335">
    <property type="entry name" value="S-adenosyl-L-methionine-dependent methyltransferases"/>
    <property type="match status" value="1"/>
</dbReference>
<sequence>MSPSDYARNRAANWTPPHPITEEDKAIRSLKKAWLKAGKQTSWPSSAGKEVMIVKLHDFEIYHPPHKAKFPYELTSLHLHSVKASKLNFNGILSIGRTQHYVELVDIVHTSIEGYGDDASTKIYIQSRLAGRDREFDIWYELKAPCEHYRLYQEAFLWIATFAKHTIDYMEVQPSSSVTLSHFRDDFHEWLQQKFGNDPEFTTWLATCGDRTDFRSDINTYVDFLRNQCIGQPTSKSLLRHPVWSECLRGEREAIPAQPVVCNKTIATPFVYDHFKKMYFGKRLEKMQPDEKVQSQTDERKLALGFPEDQEESKKTRSRTTSSGPVSRDSINVGDVVEVQPDDETRWSSAGQGWAAYVQGIKPLKNGDAKLDVIWLYEPSNTVISDMTYLVKKELFFSDHCNCDCESLLVSEVLRKCTVAWNPDSLNTDADYIVRQKVNVAEGSHSWVTLKEKERYCCHYAPDRNTGQPSYKVGDCVYILPKAKGGKHEEQPTLEPVVIEQINEDFDDVMTRKLLRVNRDCRGMTSTSARDLAKAAPNELAWTEELDTVSMSRIVRKCHIRYFHHDEVLNNRVPSPYSKQGQGDYWFVSSRITKNGRLEYTTRQPGPFNQGMNPDKLPVPLRGMSLFSGGGNLDRGLEEGGAVKFKTAVDLAQEAIHTHRANADVPENHNFYYGSVDDYLKARLSGKEVKDIARIGDVQYIAAGSPCPGFSLLQPDFESNKSVGHASHVTTWLSFVDTYRPERGLMENVVSMSAKRKGFEQEKVFSQVVACLVGLGYQVWFGIVDSETCGSAQSRARLFISIAAPGLTLAERPSQTHKYRNFRPRSIGQTEIGENFSSRQDPVTPFPFTTIGQATGHLPPLGTGSVQACIPFPDHRVVRVANELDRQLIGRIPLLPAGQGYVEAFEQGLIPKRLQKGKKNPGKSFKRVVEAGTFPTVTTNVNPADAHCGQVLHYKEDRILSIQEGRMAQGIPDHEVLIGSLSQQWGIIGNAVDRHVAVANGLVLREAVEKDLEGAALAQPPQHHSKKRARGGDDELSSPKSTTEKSSAKRQKPTGSQQQATAAPGLRRTRHSGMKVKFLPRSMAEKRRWDGDSE</sequence>
<evidence type="ECO:0000259" key="10">
    <source>
        <dbReference type="PROSITE" id="PS51038"/>
    </source>
</evidence>
<dbReference type="GO" id="GO:0003682">
    <property type="term" value="F:chromatin binding"/>
    <property type="evidence" value="ECO:0007669"/>
    <property type="project" value="InterPro"/>
</dbReference>
<evidence type="ECO:0000256" key="9">
    <source>
        <dbReference type="SAM" id="MobiDB-lite"/>
    </source>
</evidence>
<comment type="subcellular location">
    <subcellularLocation>
        <location evidence="1">Nucleus</location>
    </subcellularLocation>
</comment>
<dbReference type="InterPro" id="IPR029063">
    <property type="entry name" value="SAM-dependent_MTases_sf"/>
</dbReference>
<keyword evidence="4 8" id="KW-0808">Transferase</keyword>
<dbReference type="Gene3D" id="3.90.120.10">
    <property type="entry name" value="DNA Methylase, subunit A, domain 2"/>
    <property type="match status" value="1"/>
</dbReference>
<keyword evidence="12" id="KW-1185">Reference proteome</keyword>
<dbReference type="EC" id="2.1.1.37" evidence="2"/>
<dbReference type="CDD" id="cd04370">
    <property type="entry name" value="BAH"/>
    <property type="match status" value="1"/>
</dbReference>
<evidence type="ECO:0000256" key="5">
    <source>
        <dbReference type="ARBA" id="ARBA00022691"/>
    </source>
</evidence>
<dbReference type="GO" id="GO:0003886">
    <property type="term" value="F:DNA (cytosine-5-)-methyltransferase activity"/>
    <property type="evidence" value="ECO:0007669"/>
    <property type="project" value="UniProtKB-EC"/>
</dbReference>
<dbReference type="GeneID" id="54282739"/>
<dbReference type="InterPro" id="IPR043151">
    <property type="entry name" value="BAH_sf"/>
</dbReference>
<keyword evidence="7" id="KW-0539">Nucleus</keyword>
<dbReference type="GO" id="GO:0005634">
    <property type="term" value="C:nucleus"/>
    <property type="evidence" value="ECO:0007669"/>
    <property type="project" value="UniProtKB-SubCell"/>
</dbReference>
<evidence type="ECO:0000256" key="3">
    <source>
        <dbReference type="ARBA" id="ARBA00022603"/>
    </source>
</evidence>
<feature type="domain" description="BAH" evidence="10">
    <location>
        <begin position="329"/>
        <end position="451"/>
    </location>
</feature>
<evidence type="ECO:0000256" key="6">
    <source>
        <dbReference type="ARBA" id="ARBA00023125"/>
    </source>
</evidence>
<feature type="domain" description="BAH" evidence="10">
    <location>
        <begin position="469"/>
        <end position="603"/>
    </location>
</feature>
<keyword evidence="6" id="KW-0238">DNA-binding</keyword>
<dbReference type="RefSeq" id="XP_033380623.1">
    <property type="nucleotide sequence ID" value="XM_033525342.1"/>
</dbReference>
<evidence type="ECO:0000256" key="2">
    <source>
        <dbReference type="ARBA" id="ARBA00011975"/>
    </source>
</evidence>
<protein>
    <recommendedName>
        <fullName evidence="2">DNA (cytosine-5-)-methyltransferase</fullName>
        <ecNumber evidence="2">2.1.1.37</ecNumber>
    </recommendedName>
</protein>
<dbReference type="InterPro" id="IPR001525">
    <property type="entry name" value="C5_MeTfrase"/>
</dbReference>
<dbReference type="PANTHER" id="PTHR10629:SF54">
    <property type="entry name" value="DNA METHYLTRANSFERASE DIM-2"/>
    <property type="match status" value="1"/>
</dbReference>
<feature type="compositionally biased region" description="Basic and acidic residues" evidence="9">
    <location>
        <begin position="288"/>
        <end position="302"/>
    </location>
</feature>
<feature type="region of interest" description="Disordered" evidence="9">
    <location>
        <begin position="1014"/>
        <end position="1094"/>
    </location>
</feature>
<evidence type="ECO:0000256" key="8">
    <source>
        <dbReference type="PROSITE-ProRule" id="PRU01016"/>
    </source>
</evidence>
<feature type="active site" evidence="8">
    <location>
        <position position="707"/>
    </location>
</feature>
<dbReference type="PROSITE" id="PS51038">
    <property type="entry name" value="BAH"/>
    <property type="match status" value="2"/>
</dbReference>
<evidence type="ECO:0000256" key="4">
    <source>
        <dbReference type="ARBA" id="ARBA00022679"/>
    </source>
</evidence>
<comment type="similarity">
    <text evidence="8">Belongs to the class I-like SAM-binding methyltransferase superfamily. C5-methyltransferase family.</text>
</comment>
<dbReference type="InterPro" id="IPR050390">
    <property type="entry name" value="C5-Methyltransferase"/>
</dbReference>
<feature type="region of interest" description="Disordered" evidence="9">
    <location>
        <begin position="288"/>
        <end position="334"/>
    </location>
</feature>
<dbReference type="PROSITE" id="PS51679">
    <property type="entry name" value="SAM_MT_C5"/>
    <property type="match status" value="1"/>
</dbReference>
<evidence type="ECO:0000256" key="7">
    <source>
        <dbReference type="ARBA" id="ARBA00023242"/>
    </source>
</evidence>
<dbReference type="GO" id="GO:0003677">
    <property type="term" value="F:DNA binding"/>
    <property type="evidence" value="ECO:0007669"/>
    <property type="project" value="UniProtKB-KW"/>
</dbReference>
<feature type="compositionally biased region" description="Basic and acidic residues" evidence="9">
    <location>
        <begin position="1083"/>
        <end position="1094"/>
    </location>
</feature>
<dbReference type="Proteomes" id="UP000799778">
    <property type="component" value="Unassembled WGS sequence"/>
</dbReference>
<dbReference type="PANTHER" id="PTHR10629">
    <property type="entry name" value="CYTOSINE-SPECIFIC METHYLTRANSFERASE"/>
    <property type="match status" value="1"/>
</dbReference>
<dbReference type="EMBL" id="ML978073">
    <property type="protein sequence ID" value="KAF2012284.1"/>
    <property type="molecule type" value="Genomic_DNA"/>
</dbReference>
<evidence type="ECO:0000313" key="11">
    <source>
        <dbReference type="EMBL" id="KAF2012284.1"/>
    </source>
</evidence>
<organism evidence="11 12">
    <name type="scientific">Aaosphaeria arxii CBS 175.79</name>
    <dbReference type="NCBI Taxonomy" id="1450172"/>
    <lineage>
        <taxon>Eukaryota</taxon>
        <taxon>Fungi</taxon>
        <taxon>Dikarya</taxon>
        <taxon>Ascomycota</taxon>
        <taxon>Pezizomycotina</taxon>
        <taxon>Dothideomycetes</taxon>
        <taxon>Pleosporomycetidae</taxon>
        <taxon>Pleosporales</taxon>
        <taxon>Pleosporales incertae sedis</taxon>
        <taxon>Aaosphaeria</taxon>
    </lineage>
</organism>
<keyword evidence="5 8" id="KW-0949">S-adenosyl-L-methionine</keyword>
<dbReference type="InterPro" id="IPR001025">
    <property type="entry name" value="BAH_dom"/>
</dbReference>
<dbReference type="GO" id="GO:0032259">
    <property type="term" value="P:methylation"/>
    <property type="evidence" value="ECO:0007669"/>
    <property type="project" value="UniProtKB-KW"/>
</dbReference>
<dbReference type="AlphaFoldDB" id="A0A6A5XJ01"/>
<keyword evidence="3 8" id="KW-0489">Methyltransferase</keyword>
<proteinExistence type="inferred from homology"/>
<dbReference type="OrthoDB" id="5376140at2759"/>
<dbReference type="Gene3D" id="3.40.50.150">
    <property type="entry name" value="Vaccinia Virus protein VP39"/>
    <property type="match status" value="1"/>
</dbReference>